<dbReference type="SUPFAM" id="SSF49764">
    <property type="entry name" value="HSP20-like chaperones"/>
    <property type="match status" value="1"/>
</dbReference>
<evidence type="ECO:0000256" key="2">
    <source>
        <dbReference type="RuleBase" id="RU003616"/>
    </source>
</evidence>
<dbReference type="InterPro" id="IPR008978">
    <property type="entry name" value="HSP20-like_chaperone"/>
</dbReference>
<feature type="domain" description="SHSP" evidence="3">
    <location>
        <begin position="25"/>
        <end position="147"/>
    </location>
</feature>
<dbReference type="Proteomes" id="UP000187651">
    <property type="component" value="Unassembled WGS sequence"/>
</dbReference>
<dbReference type="InterPro" id="IPR002068">
    <property type="entry name" value="A-crystallin/Hsp20_dom"/>
</dbReference>
<sequence length="147" mass="16781">MLNSLLVRNGMFDDLFEDFMDKTPALFSGYVSPCLGHLNTDVKETETSYDLAIDLPGYDKNDVKISLNDGYLSIEASRESDDEKKDKDGNFLRRERYSGQVCRSYYVGNEIKDDDIKASFKDGVLNVIVPKKLETKKVEEKKYIAID</sequence>
<protein>
    <submittedName>
        <fullName evidence="4">Molecular chaperone IbpA, HSP20 family</fullName>
    </submittedName>
</protein>
<gene>
    <name evidence="4" type="ORF">SAMN05216544_1303</name>
</gene>
<organism evidence="4 5">
    <name type="scientific">Lachnospira pectinoschiza</name>
    <dbReference type="NCBI Taxonomy" id="28052"/>
    <lineage>
        <taxon>Bacteria</taxon>
        <taxon>Bacillati</taxon>
        <taxon>Bacillota</taxon>
        <taxon>Clostridia</taxon>
        <taxon>Lachnospirales</taxon>
        <taxon>Lachnospiraceae</taxon>
        <taxon>Lachnospira</taxon>
    </lineage>
</organism>
<name>A0A1G9WRB4_9FIRM</name>
<evidence type="ECO:0000259" key="3">
    <source>
        <dbReference type="PROSITE" id="PS01031"/>
    </source>
</evidence>
<accession>A0A1G9WRB4</accession>
<evidence type="ECO:0000313" key="5">
    <source>
        <dbReference type="Proteomes" id="UP000187651"/>
    </source>
</evidence>
<evidence type="ECO:0000256" key="1">
    <source>
        <dbReference type="PROSITE-ProRule" id="PRU00285"/>
    </source>
</evidence>
<proteinExistence type="inferred from homology"/>
<dbReference type="InterPro" id="IPR031107">
    <property type="entry name" value="Small_HSP"/>
</dbReference>
<dbReference type="Gene3D" id="2.60.40.790">
    <property type="match status" value="1"/>
</dbReference>
<dbReference type="AlphaFoldDB" id="A0A1G9WRB4"/>
<keyword evidence="5" id="KW-1185">Reference proteome</keyword>
<dbReference type="EMBL" id="FNHZ01000003">
    <property type="protein sequence ID" value="SDM86723.1"/>
    <property type="molecule type" value="Genomic_DNA"/>
</dbReference>
<dbReference type="Pfam" id="PF00011">
    <property type="entry name" value="HSP20"/>
    <property type="match status" value="1"/>
</dbReference>
<dbReference type="OrthoDB" id="9811615at2"/>
<dbReference type="PROSITE" id="PS01031">
    <property type="entry name" value="SHSP"/>
    <property type="match status" value="1"/>
</dbReference>
<dbReference type="RefSeq" id="WP_074521460.1">
    <property type="nucleotide sequence ID" value="NZ_FNHZ01000003.1"/>
</dbReference>
<reference evidence="5" key="1">
    <citation type="submission" date="2016-10" db="EMBL/GenBank/DDBJ databases">
        <authorList>
            <person name="Varghese N."/>
            <person name="Submissions S."/>
        </authorList>
    </citation>
    <scope>NUCLEOTIDE SEQUENCE [LARGE SCALE GENOMIC DNA]</scope>
    <source>
        <strain evidence="5">M83</strain>
    </source>
</reference>
<dbReference type="CDD" id="cd06471">
    <property type="entry name" value="ACD_LpsHSP_like"/>
    <property type="match status" value="1"/>
</dbReference>
<comment type="similarity">
    <text evidence="1 2">Belongs to the small heat shock protein (HSP20) family.</text>
</comment>
<evidence type="ECO:0000313" key="4">
    <source>
        <dbReference type="EMBL" id="SDM86723.1"/>
    </source>
</evidence>
<dbReference type="PANTHER" id="PTHR11527">
    <property type="entry name" value="HEAT-SHOCK PROTEIN 20 FAMILY MEMBER"/>
    <property type="match status" value="1"/>
</dbReference>